<dbReference type="GO" id="GO:0045493">
    <property type="term" value="P:xylan catabolic process"/>
    <property type="evidence" value="ECO:0007669"/>
    <property type="project" value="UniProtKB-KW"/>
</dbReference>
<dbReference type="Proteomes" id="UP000245577">
    <property type="component" value="Unassembled WGS sequence"/>
</dbReference>
<dbReference type="PANTHER" id="PTHR48098:SF1">
    <property type="entry name" value="DIACYLGLYCEROL ACYLTRANSFERASE_MYCOLYLTRANSFERASE AG85A"/>
    <property type="match status" value="1"/>
</dbReference>
<protein>
    <submittedName>
        <fullName evidence="1">Endo-1,4-beta-xylanase Z</fullName>
        <ecNumber evidence="1">3.2.1.8</ecNumber>
    </submittedName>
</protein>
<dbReference type="InterPro" id="IPR000801">
    <property type="entry name" value="Esterase-like"/>
</dbReference>
<dbReference type="InterPro" id="IPR050583">
    <property type="entry name" value="Mycobacterial_A85_antigen"/>
</dbReference>
<dbReference type="PANTHER" id="PTHR48098">
    <property type="entry name" value="ENTEROCHELIN ESTERASE-RELATED"/>
    <property type="match status" value="1"/>
</dbReference>
<evidence type="ECO:0000313" key="2">
    <source>
        <dbReference type="Proteomes" id="UP000245577"/>
    </source>
</evidence>
<comment type="caution">
    <text evidence="1">The sequence shown here is derived from an EMBL/GenBank/DDBJ whole genome shotgun (WGS) entry which is preliminary data.</text>
</comment>
<dbReference type="Pfam" id="PF00756">
    <property type="entry name" value="Esterase"/>
    <property type="match status" value="1"/>
</dbReference>
<dbReference type="OrthoDB" id="74682at2157"/>
<keyword evidence="1" id="KW-0378">Hydrolase</keyword>
<sequence>MVLFRGDIKSKSLQGRTSISIVLPADNIHFLRGEEEVVEKPYKTVYLLHGLFGSDDIYLANTNIQKFAEDNNIAVVIPSCGNSFYVDKVESHELYAQYVGEELVEFTRSIFPLSHKKEDTAIAGFSMGGYGALKLGLKYNNTFGHIGAISAALITEDVLNWKSGEKYLLRSREFAESCFGDLDKIKNSDNDPKFLIDKLIDNKMNVPSIFMAIGEDDFLLEFNKDYYSYLKEKNINPTFKIDSGEHTWEFCDEHIKEFIRWLNF</sequence>
<dbReference type="EMBL" id="MZGU01000004">
    <property type="protein sequence ID" value="PWB86222.1"/>
    <property type="molecule type" value="Genomic_DNA"/>
</dbReference>
<keyword evidence="2" id="KW-1185">Reference proteome</keyword>
<name>A0A2U1S825_9EURY</name>
<dbReference type="SUPFAM" id="SSF53474">
    <property type="entry name" value="alpha/beta-Hydrolases"/>
    <property type="match status" value="1"/>
</dbReference>
<evidence type="ECO:0000313" key="1">
    <source>
        <dbReference type="EMBL" id="PWB86222.1"/>
    </source>
</evidence>
<dbReference type="Gene3D" id="3.40.50.1820">
    <property type="entry name" value="alpha/beta hydrolase"/>
    <property type="match status" value="1"/>
</dbReference>
<keyword evidence="1" id="KW-0858">Xylan degradation</keyword>
<keyword evidence="1" id="KW-0119">Carbohydrate metabolism</keyword>
<dbReference type="RefSeq" id="WP_116669854.1">
    <property type="nucleotide sequence ID" value="NZ_CASEFK010000001.1"/>
</dbReference>
<reference evidence="1 2" key="1">
    <citation type="submission" date="2017-03" db="EMBL/GenBank/DDBJ databases">
        <title>Genome sequence of Methanobrevibacter wosei.</title>
        <authorList>
            <person name="Poehlein A."/>
            <person name="Seedorf H."/>
            <person name="Daniel R."/>
        </authorList>
    </citation>
    <scope>NUCLEOTIDE SEQUENCE [LARGE SCALE GENOMIC DNA]</scope>
    <source>
        <strain evidence="1 2">DSM 11979</strain>
    </source>
</reference>
<dbReference type="EC" id="3.2.1.8" evidence="1"/>
<accession>A0A2U1S825</accession>
<dbReference type="GO" id="GO:0031176">
    <property type="term" value="F:endo-1,4-beta-xylanase activity"/>
    <property type="evidence" value="ECO:0007669"/>
    <property type="project" value="UniProtKB-EC"/>
</dbReference>
<gene>
    <name evidence="1" type="primary">xynZ</name>
    <name evidence="1" type="ORF">MBBWO_10760</name>
</gene>
<dbReference type="GO" id="GO:0016747">
    <property type="term" value="F:acyltransferase activity, transferring groups other than amino-acyl groups"/>
    <property type="evidence" value="ECO:0007669"/>
    <property type="project" value="TreeGrafter"/>
</dbReference>
<keyword evidence="1" id="KW-0326">Glycosidase</keyword>
<dbReference type="InterPro" id="IPR029058">
    <property type="entry name" value="AB_hydrolase_fold"/>
</dbReference>
<keyword evidence="1" id="KW-0624">Polysaccharide degradation</keyword>
<proteinExistence type="predicted"/>
<dbReference type="AlphaFoldDB" id="A0A2U1S825"/>
<organism evidence="1 2">
    <name type="scientific">Methanobrevibacter woesei</name>
    <dbReference type="NCBI Taxonomy" id="190976"/>
    <lineage>
        <taxon>Archaea</taxon>
        <taxon>Methanobacteriati</taxon>
        <taxon>Methanobacteriota</taxon>
        <taxon>Methanomada group</taxon>
        <taxon>Methanobacteria</taxon>
        <taxon>Methanobacteriales</taxon>
        <taxon>Methanobacteriaceae</taxon>
        <taxon>Methanobrevibacter</taxon>
    </lineage>
</organism>